<accession>A0A8B8TAT4</accession>
<evidence type="ECO:0000256" key="1">
    <source>
        <dbReference type="SAM" id="MobiDB-lite"/>
    </source>
</evidence>
<dbReference type="PANTHER" id="PTHR47709">
    <property type="entry name" value="SHORT TRANSMEMBRANE MITOCHONDRIAL PROTEIN 1"/>
    <property type="match status" value="1"/>
</dbReference>
<protein>
    <submittedName>
        <fullName evidence="3">Short transmembrane mitochondrial protein 1</fullName>
    </submittedName>
</protein>
<feature type="region of interest" description="Disordered" evidence="1">
    <location>
        <begin position="48"/>
        <end position="104"/>
    </location>
</feature>
<dbReference type="AlphaFoldDB" id="A0A8B8TAT4"/>
<dbReference type="KEGG" id="cfr:106729809"/>
<dbReference type="RefSeq" id="XP_032339319.1">
    <property type="nucleotide sequence ID" value="XM_032483428.1"/>
</dbReference>
<organism evidence="2 3">
    <name type="scientific">Camelus ferus</name>
    <name type="common">Wild bactrian camel</name>
    <name type="synonym">Camelus bactrianus ferus</name>
    <dbReference type="NCBI Taxonomy" id="419612"/>
    <lineage>
        <taxon>Eukaryota</taxon>
        <taxon>Metazoa</taxon>
        <taxon>Chordata</taxon>
        <taxon>Craniata</taxon>
        <taxon>Vertebrata</taxon>
        <taxon>Euteleostomi</taxon>
        <taxon>Mammalia</taxon>
        <taxon>Eutheria</taxon>
        <taxon>Laurasiatheria</taxon>
        <taxon>Artiodactyla</taxon>
        <taxon>Tylopoda</taxon>
        <taxon>Camelidae</taxon>
        <taxon>Camelus</taxon>
    </lineage>
</organism>
<keyword evidence="3" id="KW-0472">Membrane</keyword>
<name>A0A8B8TAT4_CAMFR</name>
<dbReference type="GeneID" id="106729809"/>
<evidence type="ECO:0000313" key="3">
    <source>
        <dbReference type="RefSeq" id="XP_032339319.1"/>
    </source>
</evidence>
<dbReference type="Proteomes" id="UP000694856">
    <property type="component" value="Chromosome 7"/>
</dbReference>
<dbReference type="Pfam" id="PF15054">
    <property type="entry name" value="DUF4535"/>
    <property type="match status" value="1"/>
</dbReference>
<dbReference type="CTD" id="647087"/>
<dbReference type="InterPro" id="IPR027854">
    <property type="entry name" value="STMP1"/>
</dbReference>
<reference evidence="3" key="1">
    <citation type="submission" date="2025-08" db="UniProtKB">
        <authorList>
            <consortium name="RefSeq"/>
        </authorList>
    </citation>
    <scope>IDENTIFICATION</scope>
    <source>
        <tissue evidence="3">Ear skin</tissue>
    </source>
</reference>
<dbReference type="PANTHER" id="PTHR47709:SF2">
    <property type="entry name" value="SHORT TRANSMEMBRANE MITOCHONDRIAL PROTEIN 1"/>
    <property type="match status" value="1"/>
</dbReference>
<evidence type="ECO:0000313" key="2">
    <source>
        <dbReference type="Proteomes" id="UP000694856"/>
    </source>
</evidence>
<proteinExistence type="predicted"/>
<keyword evidence="3" id="KW-0812">Transmembrane</keyword>
<gene>
    <name evidence="3" type="primary">STMP1</name>
</gene>
<feature type="compositionally biased region" description="Basic and acidic residues" evidence="1">
    <location>
        <begin position="59"/>
        <end position="72"/>
    </location>
</feature>
<keyword evidence="2" id="KW-1185">Reference proteome</keyword>
<sequence length="167" mass="17333">MLVIIQVPGPQSRLTEAGFGDWVPESECSKLQGSLGTWNLLIASPTWSGRSASSGGDPEVPRHGEPGRREPLPGEAGGAGGAERAVNRKSTAGSAHRAGGGKLGPAHGAAAALRALLADIMLQFLLGFTLGNVVGMYLAQNYDIPNLAKKLEEIKKDVDAKKKPPSS</sequence>